<feature type="transmembrane region" description="Helical" evidence="1">
    <location>
        <begin position="137"/>
        <end position="153"/>
    </location>
</feature>
<accession>A0A7X8SN33</accession>
<feature type="domain" description="CAAX prenyl protease 2/Lysostaphin resistance protein A-like" evidence="2">
    <location>
        <begin position="55"/>
        <end position="146"/>
    </location>
</feature>
<feature type="transmembrane region" description="Helical" evidence="1">
    <location>
        <begin position="87"/>
        <end position="106"/>
    </location>
</feature>
<evidence type="ECO:0000313" key="3">
    <source>
        <dbReference type="EMBL" id="NLR93222.1"/>
    </source>
</evidence>
<reference evidence="3 4" key="1">
    <citation type="submission" date="2020-04" db="EMBL/GenBank/DDBJ databases">
        <title>Flammeovirga sp. SR4, a novel species isolated from seawater.</title>
        <authorList>
            <person name="Wang X."/>
        </authorList>
    </citation>
    <scope>NUCLEOTIDE SEQUENCE [LARGE SCALE GENOMIC DNA]</scope>
    <source>
        <strain evidence="3 4">SR4</strain>
    </source>
</reference>
<dbReference type="PANTHER" id="PTHR36435:SF1">
    <property type="entry name" value="CAAX AMINO TERMINAL PROTEASE FAMILY PROTEIN"/>
    <property type="match status" value="1"/>
</dbReference>
<keyword evidence="3" id="KW-0378">Hydrolase</keyword>
<proteinExistence type="predicted"/>
<dbReference type="GO" id="GO:0006508">
    <property type="term" value="P:proteolysis"/>
    <property type="evidence" value="ECO:0007669"/>
    <property type="project" value="UniProtKB-KW"/>
</dbReference>
<keyword evidence="1" id="KW-1133">Transmembrane helix</keyword>
<evidence type="ECO:0000256" key="1">
    <source>
        <dbReference type="SAM" id="Phobius"/>
    </source>
</evidence>
<evidence type="ECO:0000313" key="4">
    <source>
        <dbReference type="Proteomes" id="UP000585050"/>
    </source>
</evidence>
<gene>
    <name evidence="3" type="ORF">HGP29_18615</name>
</gene>
<dbReference type="Pfam" id="PF02517">
    <property type="entry name" value="Rce1-like"/>
    <property type="match status" value="1"/>
</dbReference>
<dbReference type="PANTHER" id="PTHR36435">
    <property type="entry name" value="SLR1288 PROTEIN"/>
    <property type="match status" value="1"/>
</dbReference>
<keyword evidence="3" id="KW-0482">Metalloprotease</keyword>
<keyword evidence="1" id="KW-0812">Transmembrane</keyword>
<protein>
    <submittedName>
        <fullName evidence="3">CPBP family intramembrane metalloprotease</fullName>
    </submittedName>
</protein>
<name>A0A7X8SN33_9BACT</name>
<keyword evidence="1" id="KW-0472">Membrane</keyword>
<dbReference type="GO" id="GO:0080120">
    <property type="term" value="P:CAAX-box protein maturation"/>
    <property type="evidence" value="ECO:0007669"/>
    <property type="project" value="UniProtKB-ARBA"/>
</dbReference>
<dbReference type="InterPro" id="IPR052710">
    <property type="entry name" value="CAAX_protease"/>
</dbReference>
<dbReference type="GO" id="GO:0008237">
    <property type="term" value="F:metallopeptidase activity"/>
    <property type="evidence" value="ECO:0007669"/>
    <property type="project" value="UniProtKB-KW"/>
</dbReference>
<dbReference type="EMBL" id="JABAIL010000005">
    <property type="protein sequence ID" value="NLR93222.1"/>
    <property type="molecule type" value="Genomic_DNA"/>
</dbReference>
<dbReference type="GO" id="GO:0004175">
    <property type="term" value="F:endopeptidase activity"/>
    <property type="evidence" value="ECO:0007669"/>
    <property type="project" value="UniProtKB-ARBA"/>
</dbReference>
<dbReference type="InterPro" id="IPR003675">
    <property type="entry name" value="Rce1/LyrA-like_dom"/>
</dbReference>
<evidence type="ECO:0000259" key="2">
    <source>
        <dbReference type="Pfam" id="PF02517"/>
    </source>
</evidence>
<dbReference type="Proteomes" id="UP000585050">
    <property type="component" value="Unassembled WGS sequence"/>
</dbReference>
<dbReference type="AlphaFoldDB" id="A0A7X8SN33"/>
<organism evidence="3 4">
    <name type="scientific">Flammeovirga agarivorans</name>
    <dbReference type="NCBI Taxonomy" id="2726742"/>
    <lineage>
        <taxon>Bacteria</taxon>
        <taxon>Pseudomonadati</taxon>
        <taxon>Bacteroidota</taxon>
        <taxon>Cytophagia</taxon>
        <taxon>Cytophagales</taxon>
        <taxon>Flammeovirgaceae</taxon>
        <taxon>Flammeovirga</taxon>
    </lineage>
</organism>
<keyword evidence="4" id="KW-1185">Reference proteome</keyword>
<feature type="transmembrane region" description="Helical" evidence="1">
    <location>
        <begin position="112"/>
        <end position="130"/>
    </location>
</feature>
<feature type="transmembrane region" description="Helical" evidence="1">
    <location>
        <begin position="53"/>
        <end position="75"/>
    </location>
</feature>
<keyword evidence="3" id="KW-0645">Protease</keyword>
<feature type="transmembrane region" description="Helical" evidence="1">
    <location>
        <begin position="173"/>
        <end position="190"/>
    </location>
</feature>
<comment type="caution">
    <text evidence="3">The sequence shown here is derived from an EMBL/GenBank/DDBJ whole genome shotgun (WGS) entry which is preliminary data.</text>
</comment>
<sequence>MLVMAAFLPLGSAILVWNQHIEFPPTFQALEASFKASEMHLAEVTAFLVDFQSIWEFLFGFIVIALLAGIGEEILFRGYIQRYLEGMFNNVHVGIWLSAILFSAIHMQFYGFFVRMFLGVLLGYLFLWSGRSLYPSILAHITNNAITVISVYVNKDELLPEMKDPFSAEAPEWYIIIITTLIAFGILFYYRKLKNLKTS</sequence>